<reference evidence="8" key="1">
    <citation type="submission" date="2025-08" db="UniProtKB">
        <authorList>
            <consortium name="RefSeq"/>
        </authorList>
    </citation>
    <scope>IDENTIFICATION</scope>
    <source>
        <strain evidence="8">Ishihara</strain>
        <tissue evidence="8">Whole body</tissue>
    </source>
</reference>
<sequence length="129" mass="15239">MFRSPRDPYYVDLNVHKFKAEYAKSGRMKCKGCGEEIDKDTVRIAVIERITCDLFSANDYKWHHEHCFFKKVSVVITPEHIRDLSTLKEEDQERIKSIIETIATILSRKRRIKRDGKPVKKVKVETNKE</sequence>
<evidence type="ECO:0000256" key="4">
    <source>
        <dbReference type="ARBA" id="ARBA00022833"/>
    </source>
</evidence>
<dbReference type="GO" id="GO:0003677">
    <property type="term" value="F:DNA binding"/>
    <property type="evidence" value="ECO:0007669"/>
    <property type="project" value="InterPro"/>
</dbReference>
<evidence type="ECO:0000256" key="2">
    <source>
        <dbReference type="ARBA" id="ARBA00022723"/>
    </source>
</evidence>
<gene>
    <name evidence="8" type="primary">LOC111349447</name>
</gene>
<evidence type="ECO:0000313" key="7">
    <source>
        <dbReference type="Proteomes" id="UP000301870"/>
    </source>
</evidence>
<keyword evidence="7" id="KW-1185">Reference proteome</keyword>
<keyword evidence="4" id="KW-0862">Zinc</keyword>
<dbReference type="GeneID" id="111349447"/>
<accession>A0A9J7DU61</accession>
<dbReference type="GO" id="GO:0008270">
    <property type="term" value="F:zinc ion binding"/>
    <property type="evidence" value="ECO:0007669"/>
    <property type="project" value="UniProtKB-KW"/>
</dbReference>
<dbReference type="GO" id="GO:0005634">
    <property type="term" value="C:nucleus"/>
    <property type="evidence" value="ECO:0007669"/>
    <property type="project" value="UniProtKB-SubCell"/>
</dbReference>
<dbReference type="KEGG" id="sliu:111349447"/>
<dbReference type="InterPro" id="IPR036957">
    <property type="entry name" value="Znf_PARP_sf"/>
</dbReference>
<dbReference type="PROSITE" id="PS50064">
    <property type="entry name" value="ZF_PARP_2"/>
    <property type="match status" value="1"/>
</dbReference>
<evidence type="ECO:0000256" key="5">
    <source>
        <dbReference type="ARBA" id="ARBA00023242"/>
    </source>
</evidence>
<evidence type="ECO:0000313" key="8">
    <source>
        <dbReference type="RefSeq" id="XP_022816322.1"/>
    </source>
</evidence>
<evidence type="ECO:0000256" key="3">
    <source>
        <dbReference type="ARBA" id="ARBA00022771"/>
    </source>
</evidence>
<protein>
    <submittedName>
        <fullName evidence="8">Poly [ADP-ribose] polymerase 1-like</fullName>
    </submittedName>
</protein>
<evidence type="ECO:0000256" key="1">
    <source>
        <dbReference type="ARBA" id="ARBA00004123"/>
    </source>
</evidence>
<dbReference type="InterPro" id="IPR001510">
    <property type="entry name" value="Znf_PARP"/>
</dbReference>
<dbReference type="Pfam" id="PF00645">
    <property type="entry name" value="zf-PARP"/>
    <property type="match status" value="1"/>
</dbReference>
<keyword evidence="3" id="KW-0863">Zinc-finger</keyword>
<dbReference type="RefSeq" id="XP_022816322.1">
    <property type="nucleotide sequence ID" value="XM_022960554.1"/>
</dbReference>
<dbReference type="AlphaFoldDB" id="A0A9J7DU61"/>
<name>A0A9J7DU61_SPOLT</name>
<dbReference type="SMART" id="SM01336">
    <property type="entry name" value="zf-PARP"/>
    <property type="match status" value="1"/>
</dbReference>
<keyword evidence="5" id="KW-0539">Nucleus</keyword>
<dbReference type="Proteomes" id="UP000301870">
    <property type="component" value="Chromosome 9"/>
</dbReference>
<dbReference type="SUPFAM" id="SSF57716">
    <property type="entry name" value="Glucocorticoid receptor-like (DNA-binding domain)"/>
    <property type="match status" value="1"/>
</dbReference>
<organism evidence="7 8">
    <name type="scientific">Spodoptera litura</name>
    <name type="common">Asian cotton leafworm</name>
    <dbReference type="NCBI Taxonomy" id="69820"/>
    <lineage>
        <taxon>Eukaryota</taxon>
        <taxon>Metazoa</taxon>
        <taxon>Ecdysozoa</taxon>
        <taxon>Arthropoda</taxon>
        <taxon>Hexapoda</taxon>
        <taxon>Insecta</taxon>
        <taxon>Pterygota</taxon>
        <taxon>Neoptera</taxon>
        <taxon>Endopterygota</taxon>
        <taxon>Lepidoptera</taxon>
        <taxon>Glossata</taxon>
        <taxon>Ditrysia</taxon>
        <taxon>Noctuoidea</taxon>
        <taxon>Noctuidae</taxon>
        <taxon>Amphipyrinae</taxon>
        <taxon>Spodoptera</taxon>
    </lineage>
</organism>
<keyword evidence="2" id="KW-0479">Metal-binding</keyword>
<dbReference type="OrthoDB" id="429950at2759"/>
<comment type="subcellular location">
    <subcellularLocation>
        <location evidence="1">Nucleus</location>
    </subcellularLocation>
</comment>
<dbReference type="PROSITE" id="PS00347">
    <property type="entry name" value="ZF_PARP_1"/>
    <property type="match status" value="1"/>
</dbReference>
<dbReference type="Gene3D" id="3.30.1740.10">
    <property type="entry name" value="Zinc finger, PARP-type"/>
    <property type="match status" value="1"/>
</dbReference>
<evidence type="ECO:0000259" key="6">
    <source>
        <dbReference type="PROSITE" id="PS50064"/>
    </source>
</evidence>
<feature type="domain" description="PARP-type" evidence="6">
    <location>
        <begin position="18"/>
        <end position="103"/>
    </location>
</feature>
<proteinExistence type="predicted"/>